<comment type="caution">
    <text evidence="3">The sequence shown here is derived from an EMBL/GenBank/DDBJ whole genome shotgun (WGS) entry which is preliminary data.</text>
</comment>
<evidence type="ECO:0000313" key="3">
    <source>
        <dbReference type="EMBL" id="MFC4034312.1"/>
    </source>
</evidence>
<evidence type="ECO:0000313" key="4">
    <source>
        <dbReference type="Proteomes" id="UP001595765"/>
    </source>
</evidence>
<evidence type="ECO:0008006" key="5">
    <source>
        <dbReference type="Google" id="ProtNLM"/>
    </source>
</evidence>
<protein>
    <recommendedName>
        <fullName evidence="5">DUF732 domain-containing protein</fullName>
    </recommendedName>
</protein>
<feature type="compositionally biased region" description="Basic and acidic residues" evidence="1">
    <location>
        <begin position="53"/>
        <end position="65"/>
    </location>
</feature>
<keyword evidence="2" id="KW-0732">Signal</keyword>
<feature type="chain" id="PRO_5046713045" description="DUF732 domain-containing protein" evidence="2">
    <location>
        <begin position="21"/>
        <end position="146"/>
    </location>
</feature>
<organism evidence="3 4">
    <name type="scientific">Streptomyces polygonati</name>
    <dbReference type="NCBI Taxonomy" id="1617087"/>
    <lineage>
        <taxon>Bacteria</taxon>
        <taxon>Bacillati</taxon>
        <taxon>Actinomycetota</taxon>
        <taxon>Actinomycetes</taxon>
        <taxon>Kitasatosporales</taxon>
        <taxon>Streptomycetaceae</taxon>
        <taxon>Streptomyces</taxon>
    </lineage>
</organism>
<accession>A0ABV8HQS7</accession>
<feature type="compositionally biased region" description="Low complexity" evidence="1">
    <location>
        <begin position="30"/>
        <end position="52"/>
    </location>
</feature>
<dbReference type="Proteomes" id="UP001595765">
    <property type="component" value="Unassembled WGS sequence"/>
</dbReference>
<reference evidence="4" key="1">
    <citation type="journal article" date="2019" name="Int. J. Syst. Evol. Microbiol.">
        <title>The Global Catalogue of Microorganisms (GCM) 10K type strain sequencing project: providing services to taxonomists for standard genome sequencing and annotation.</title>
        <authorList>
            <consortium name="The Broad Institute Genomics Platform"/>
            <consortium name="The Broad Institute Genome Sequencing Center for Infectious Disease"/>
            <person name="Wu L."/>
            <person name="Ma J."/>
        </authorList>
    </citation>
    <scope>NUCLEOTIDE SEQUENCE [LARGE SCALE GENOMIC DNA]</scope>
    <source>
        <strain evidence="4">CGMCC 4.7237</strain>
    </source>
</reference>
<name>A0ABV8HQS7_9ACTN</name>
<keyword evidence="4" id="KW-1185">Reference proteome</keyword>
<feature type="signal peptide" evidence="2">
    <location>
        <begin position="1"/>
        <end position="20"/>
    </location>
</feature>
<evidence type="ECO:0000256" key="2">
    <source>
        <dbReference type="SAM" id="SignalP"/>
    </source>
</evidence>
<dbReference type="PROSITE" id="PS51257">
    <property type="entry name" value="PROKAR_LIPOPROTEIN"/>
    <property type="match status" value="1"/>
</dbReference>
<proteinExistence type="predicted"/>
<dbReference type="RefSeq" id="WP_386432222.1">
    <property type="nucleotide sequence ID" value="NZ_JBHSBB010000014.1"/>
</dbReference>
<dbReference type="EMBL" id="JBHSBB010000014">
    <property type="protein sequence ID" value="MFC4034312.1"/>
    <property type="molecule type" value="Genomic_DNA"/>
</dbReference>
<evidence type="ECO:0000256" key="1">
    <source>
        <dbReference type="SAM" id="MobiDB-lite"/>
    </source>
</evidence>
<gene>
    <name evidence="3" type="ORF">ACFO3J_22945</name>
</gene>
<feature type="region of interest" description="Disordered" evidence="1">
    <location>
        <begin position="23"/>
        <end position="65"/>
    </location>
</feature>
<sequence length="146" mass="14726">MKRKASIALLLLLTVCGCGSSGSGSEVRHAPAPGAATSTVTAATSGTATTGAKESDDTASDDKNPVDGAQFCAFLTQEEPKLKSAGSQPGAEAEFAIDLASWIDEHPGQKPRTAADLDSASQRSCPKVRTAAVADLGASSFEDSLG</sequence>